<reference evidence="3 4" key="1">
    <citation type="submission" date="2023-03" db="EMBL/GenBank/DDBJ databases">
        <title>Bacillus Genome Sequencing.</title>
        <authorList>
            <person name="Dunlap C."/>
        </authorList>
    </citation>
    <scope>NUCLEOTIDE SEQUENCE [LARGE SCALE GENOMIC DNA]</scope>
    <source>
        <strain evidence="3 4">B-4107</strain>
    </source>
</reference>
<keyword evidence="4" id="KW-1185">Reference proteome</keyword>
<feature type="compositionally biased region" description="Basic and acidic residues" evidence="1">
    <location>
        <begin position="290"/>
        <end position="316"/>
    </location>
</feature>
<feature type="compositionally biased region" description="Basic and acidic residues" evidence="1">
    <location>
        <begin position="269"/>
        <end position="281"/>
    </location>
</feature>
<evidence type="ECO:0000256" key="2">
    <source>
        <dbReference type="SAM" id="Phobius"/>
    </source>
</evidence>
<feature type="transmembrane region" description="Helical" evidence="2">
    <location>
        <begin position="68"/>
        <end position="89"/>
    </location>
</feature>
<evidence type="ECO:0000256" key="1">
    <source>
        <dbReference type="SAM" id="MobiDB-lite"/>
    </source>
</evidence>
<feature type="transmembrane region" description="Helical" evidence="2">
    <location>
        <begin position="39"/>
        <end position="62"/>
    </location>
</feature>
<name>A0ABU6NJ07_9BACI</name>
<feature type="compositionally biased region" description="Basic and acidic residues" evidence="1">
    <location>
        <begin position="402"/>
        <end position="424"/>
    </location>
</feature>
<gene>
    <name evidence="3" type="ORF">P5F74_08685</name>
</gene>
<dbReference type="RefSeq" id="WP_328236992.1">
    <property type="nucleotide sequence ID" value="NZ_JAROAS010000015.1"/>
</dbReference>
<organism evidence="3 4">
    <name type="scientific">Shouchella miscanthi</name>
    <dbReference type="NCBI Taxonomy" id="2598861"/>
    <lineage>
        <taxon>Bacteria</taxon>
        <taxon>Bacillati</taxon>
        <taxon>Bacillota</taxon>
        <taxon>Bacilli</taxon>
        <taxon>Bacillales</taxon>
        <taxon>Bacillaceae</taxon>
        <taxon>Shouchella</taxon>
    </lineage>
</organism>
<keyword evidence="2" id="KW-1133">Transmembrane helix</keyword>
<evidence type="ECO:0000313" key="4">
    <source>
        <dbReference type="Proteomes" id="UP001341820"/>
    </source>
</evidence>
<dbReference type="InterPro" id="IPR058112">
    <property type="entry name" value="CD3337_EF1877-like"/>
</dbReference>
<dbReference type="NCBIfam" id="NF046089">
    <property type="entry name" value="CD3337_EF1877"/>
    <property type="match status" value="1"/>
</dbReference>
<keyword evidence="2" id="KW-0812">Transmembrane</keyword>
<accession>A0ABU6NJ07</accession>
<protein>
    <submittedName>
        <fullName evidence="3">Uncharacterized protein</fullName>
    </submittedName>
</protein>
<dbReference type="Proteomes" id="UP001341820">
    <property type="component" value="Unassembled WGS sequence"/>
</dbReference>
<feature type="transmembrane region" description="Helical" evidence="2">
    <location>
        <begin position="101"/>
        <end position="123"/>
    </location>
</feature>
<feature type="compositionally biased region" description="Basic residues" evidence="1">
    <location>
        <begin position="445"/>
        <end position="456"/>
    </location>
</feature>
<comment type="caution">
    <text evidence="3">The sequence shown here is derived from an EMBL/GenBank/DDBJ whole genome shotgun (WGS) entry which is preliminary data.</text>
</comment>
<proteinExistence type="predicted"/>
<feature type="compositionally biased region" description="Basic and acidic residues" evidence="1">
    <location>
        <begin position="212"/>
        <end position="225"/>
    </location>
</feature>
<feature type="compositionally biased region" description="Basic and acidic residues" evidence="1">
    <location>
        <begin position="341"/>
        <end position="372"/>
    </location>
</feature>
<evidence type="ECO:0000313" key="3">
    <source>
        <dbReference type="EMBL" id="MED4128200.1"/>
    </source>
</evidence>
<sequence>MLSLSRTADGLEARENLARDEVEDIGNHAMSQDNVWNSVGVSILSIAFVLLLGIPVLLLALVNLLLELLVLILAIAIPLAFLVSLLPAFANSGWGALQKLLSVFIMKIFVGFLLLLTFVIVVVMDELIPPTTPGMYMLNLILVSVVLFLMILKRDKIIQTISGGRVASVDAGVSQRAYNSGVKAPASFATRMAKKGAIGAVGVAGYGVAKLRERNQQRKAQKPEGTENGEQTNKDGMGKETQNTKPSLLQRFKNGKRSKQGELENQNQTKEKGSKETKNDKSVPPTNLNEYREKRNAERNKGNGNRKEFESKEEKNSIPYQKASGDGTNKRSRVRTPQQEKNFREYNGKKRPTKWESNKQLRSTQAEKEAIKNRLGGKKPKIQRAPSLQTNRGKRIKQSSLAHKEASATRDLKQRRIREADRKPKLNQNKQTRKPKLNRNNPIKQPKRATSTRKRSSQSAQTGKTRRKIAGKIATQTAHAYASSKARRVRR</sequence>
<feature type="region of interest" description="Disordered" evidence="1">
    <location>
        <begin position="212"/>
        <end position="491"/>
    </location>
</feature>
<keyword evidence="2" id="KW-0472">Membrane</keyword>
<dbReference type="EMBL" id="JAROAS010000015">
    <property type="protein sequence ID" value="MED4128200.1"/>
    <property type="molecule type" value="Genomic_DNA"/>
</dbReference>
<feature type="transmembrane region" description="Helical" evidence="2">
    <location>
        <begin position="135"/>
        <end position="152"/>
    </location>
</feature>